<dbReference type="GO" id="GO:0004190">
    <property type="term" value="F:aspartic-type endopeptidase activity"/>
    <property type="evidence" value="ECO:0007669"/>
    <property type="project" value="UniProtKB-KW"/>
</dbReference>
<evidence type="ECO:0000256" key="7">
    <source>
        <dbReference type="RuleBase" id="RU000454"/>
    </source>
</evidence>
<dbReference type="InterPro" id="IPR033121">
    <property type="entry name" value="PEPTIDASE_A1"/>
</dbReference>
<proteinExistence type="inferred from homology"/>
<evidence type="ECO:0000313" key="11">
    <source>
        <dbReference type="Proteomes" id="UP000027265"/>
    </source>
</evidence>
<evidence type="ECO:0000256" key="3">
    <source>
        <dbReference type="ARBA" id="ARBA00022750"/>
    </source>
</evidence>
<dbReference type="PROSITE" id="PS00141">
    <property type="entry name" value="ASP_PROTEASE"/>
    <property type="match status" value="1"/>
</dbReference>
<feature type="active site" evidence="5">
    <location>
        <position position="299"/>
    </location>
</feature>
<feature type="disulfide bond" evidence="6">
    <location>
        <begin position="133"/>
        <end position="137"/>
    </location>
</feature>
<dbReference type="SUPFAM" id="SSF50630">
    <property type="entry name" value="Acid proteases"/>
    <property type="match status" value="1"/>
</dbReference>
<organism evidence="10 11">
    <name type="scientific">Jaapia argillacea MUCL 33604</name>
    <dbReference type="NCBI Taxonomy" id="933084"/>
    <lineage>
        <taxon>Eukaryota</taxon>
        <taxon>Fungi</taxon>
        <taxon>Dikarya</taxon>
        <taxon>Basidiomycota</taxon>
        <taxon>Agaricomycotina</taxon>
        <taxon>Agaricomycetes</taxon>
        <taxon>Agaricomycetidae</taxon>
        <taxon>Jaapiales</taxon>
        <taxon>Jaapiaceae</taxon>
        <taxon>Jaapia</taxon>
    </lineage>
</organism>
<accession>A0A067P843</accession>
<comment type="similarity">
    <text evidence="1 7">Belongs to the peptidase A1 family.</text>
</comment>
<evidence type="ECO:0000256" key="8">
    <source>
        <dbReference type="SAM" id="SignalP"/>
    </source>
</evidence>
<dbReference type="InterPro" id="IPR001969">
    <property type="entry name" value="Aspartic_peptidase_AS"/>
</dbReference>
<dbReference type="Pfam" id="PF00026">
    <property type="entry name" value="Asp"/>
    <property type="match status" value="1"/>
</dbReference>
<dbReference type="PANTHER" id="PTHR47966">
    <property type="entry name" value="BETA-SITE APP-CLEAVING ENZYME, ISOFORM A-RELATED"/>
    <property type="match status" value="1"/>
</dbReference>
<evidence type="ECO:0000259" key="9">
    <source>
        <dbReference type="PROSITE" id="PS51767"/>
    </source>
</evidence>
<dbReference type="PROSITE" id="PS51767">
    <property type="entry name" value="PEPTIDASE_A1"/>
    <property type="match status" value="1"/>
</dbReference>
<protein>
    <recommendedName>
        <fullName evidence="9">Peptidase A1 domain-containing protein</fullName>
    </recommendedName>
</protein>
<feature type="active site" evidence="5">
    <location>
        <position position="120"/>
    </location>
</feature>
<feature type="domain" description="Peptidase A1" evidence="9">
    <location>
        <begin position="102"/>
        <end position="410"/>
    </location>
</feature>
<evidence type="ECO:0000256" key="1">
    <source>
        <dbReference type="ARBA" id="ARBA00007447"/>
    </source>
</evidence>
<keyword evidence="4 7" id="KW-0378">Hydrolase</keyword>
<dbReference type="GO" id="GO:0006508">
    <property type="term" value="P:proteolysis"/>
    <property type="evidence" value="ECO:0007669"/>
    <property type="project" value="UniProtKB-KW"/>
</dbReference>
<dbReference type="Gene3D" id="2.40.70.10">
    <property type="entry name" value="Acid Proteases"/>
    <property type="match status" value="2"/>
</dbReference>
<feature type="signal peptide" evidence="8">
    <location>
        <begin position="1"/>
        <end position="18"/>
    </location>
</feature>
<evidence type="ECO:0000256" key="2">
    <source>
        <dbReference type="ARBA" id="ARBA00022670"/>
    </source>
</evidence>
<dbReference type="STRING" id="933084.A0A067P843"/>
<evidence type="ECO:0000256" key="6">
    <source>
        <dbReference type="PIRSR" id="PIRSR601461-2"/>
    </source>
</evidence>
<keyword evidence="3 7" id="KW-0064">Aspartyl protease</keyword>
<keyword evidence="6" id="KW-1015">Disulfide bond</keyword>
<keyword evidence="11" id="KW-1185">Reference proteome</keyword>
<dbReference type="HOGENOM" id="CLU_013253_1_4_1"/>
<reference evidence="11" key="1">
    <citation type="journal article" date="2014" name="Proc. Natl. Acad. Sci. U.S.A.">
        <title>Extensive sampling of basidiomycete genomes demonstrates inadequacy of the white-rot/brown-rot paradigm for wood decay fungi.</title>
        <authorList>
            <person name="Riley R."/>
            <person name="Salamov A.A."/>
            <person name="Brown D.W."/>
            <person name="Nagy L.G."/>
            <person name="Floudas D."/>
            <person name="Held B.W."/>
            <person name="Levasseur A."/>
            <person name="Lombard V."/>
            <person name="Morin E."/>
            <person name="Otillar R."/>
            <person name="Lindquist E.A."/>
            <person name="Sun H."/>
            <person name="LaButti K.M."/>
            <person name="Schmutz J."/>
            <person name="Jabbour D."/>
            <person name="Luo H."/>
            <person name="Baker S.E."/>
            <person name="Pisabarro A.G."/>
            <person name="Walton J.D."/>
            <person name="Blanchette R.A."/>
            <person name="Henrissat B."/>
            <person name="Martin F."/>
            <person name="Cullen D."/>
            <person name="Hibbett D.S."/>
            <person name="Grigoriev I.V."/>
        </authorList>
    </citation>
    <scope>NUCLEOTIDE SEQUENCE [LARGE SCALE GENOMIC DNA]</scope>
    <source>
        <strain evidence="11">MUCL 33604</strain>
    </source>
</reference>
<keyword evidence="2 7" id="KW-0645">Protease</keyword>
<evidence type="ECO:0000256" key="4">
    <source>
        <dbReference type="ARBA" id="ARBA00022801"/>
    </source>
</evidence>
<sequence>MIFTVPTVLAILPLLAAGSPLQSTSSSGMKIPISKRSNILNPDGSANADTLRKQVAYAAAKMQQGFISFQRNTGTPHPLAPPGLLPRKTGGNTLNNDAEQLWYGSISVGTPAKTFTVDFDTGSSDLFLPGPTCSTNCAGHTIYDPKKSSTSSDAHKTFQLQYGDGSSVEGEQYNDVVSIAGLAATSQRLGAATQYSNGFSKDQFPADGLLGMGFQSISDYNTSPVFQSFTSQNQASSPIFAFKLADSGSELYVGGTNSRLYSGSITYTPVTQPAYWQVNMENVSVNGEKPVGQMSAVIDTGTTLVLGDQVSVRALYAAIRGSKDASTTFGEGFYTVPCNAVPTVSLTFSGKSFPISPRIFNLGKVAAGSSDCVGGIVGSDISERFWIVGDIFLRNVYSVFDLGNTRVGFATLV</sequence>
<dbReference type="PRINTS" id="PR00792">
    <property type="entry name" value="PEPSIN"/>
</dbReference>
<gene>
    <name evidence="10" type="ORF">JAAARDRAFT_211366</name>
</gene>
<dbReference type="Proteomes" id="UP000027265">
    <property type="component" value="Unassembled WGS sequence"/>
</dbReference>
<evidence type="ECO:0000313" key="10">
    <source>
        <dbReference type="EMBL" id="KDQ51073.1"/>
    </source>
</evidence>
<dbReference type="InterPro" id="IPR034164">
    <property type="entry name" value="Pepsin-like_dom"/>
</dbReference>
<dbReference type="PANTHER" id="PTHR47966:SF51">
    <property type="entry name" value="BETA-SITE APP-CLEAVING ENZYME, ISOFORM A-RELATED"/>
    <property type="match status" value="1"/>
</dbReference>
<dbReference type="AlphaFoldDB" id="A0A067P843"/>
<dbReference type="InterPro" id="IPR001461">
    <property type="entry name" value="Aspartic_peptidase_A1"/>
</dbReference>
<name>A0A067P843_9AGAM</name>
<dbReference type="InParanoid" id="A0A067P843"/>
<dbReference type="CDD" id="cd05471">
    <property type="entry name" value="pepsin_like"/>
    <property type="match status" value="1"/>
</dbReference>
<evidence type="ECO:0000256" key="5">
    <source>
        <dbReference type="PIRSR" id="PIRSR601461-1"/>
    </source>
</evidence>
<dbReference type="FunCoup" id="A0A067P843">
    <property type="interactions" value="48"/>
</dbReference>
<dbReference type="EMBL" id="KL197752">
    <property type="protein sequence ID" value="KDQ51073.1"/>
    <property type="molecule type" value="Genomic_DNA"/>
</dbReference>
<keyword evidence="8" id="KW-0732">Signal</keyword>
<dbReference type="OrthoDB" id="15189at2759"/>
<feature type="chain" id="PRO_5001642952" description="Peptidase A1 domain-containing protein" evidence="8">
    <location>
        <begin position="19"/>
        <end position="413"/>
    </location>
</feature>
<dbReference type="FunFam" id="2.40.70.10:FF:000115">
    <property type="entry name" value="Lysosomal aspartic protease"/>
    <property type="match status" value="1"/>
</dbReference>
<dbReference type="InterPro" id="IPR021109">
    <property type="entry name" value="Peptidase_aspartic_dom_sf"/>
</dbReference>